<evidence type="ECO:0000256" key="1">
    <source>
        <dbReference type="ARBA" id="ARBA00004651"/>
    </source>
</evidence>
<evidence type="ECO:0000256" key="6">
    <source>
        <dbReference type="ARBA" id="ARBA00023136"/>
    </source>
</evidence>
<dbReference type="AlphaFoldDB" id="X1SL73"/>
<organism evidence="8">
    <name type="scientific">marine sediment metagenome</name>
    <dbReference type="NCBI Taxonomy" id="412755"/>
    <lineage>
        <taxon>unclassified sequences</taxon>
        <taxon>metagenomes</taxon>
        <taxon>ecological metagenomes</taxon>
    </lineage>
</organism>
<evidence type="ECO:0000256" key="3">
    <source>
        <dbReference type="ARBA" id="ARBA00022475"/>
    </source>
</evidence>
<feature type="non-terminal residue" evidence="8">
    <location>
        <position position="83"/>
    </location>
</feature>
<dbReference type="GO" id="GO:0005886">
    <property type="term" value="C:plasma membrane"/>
    <property type="evidence" value="ECO:0007669"/>
    <property type="project" value="UniProtKB-SubCell"/>
</dbReference>
<evidence type="ECO:0000256" key="4">
    <source>
        <dbReference type="ARBA" id="ARBA00022692"/>
    </source>
</evidence>
<dbReference type="InterPro" id="IPR035906">
    <property type="entry name" value="MetI-like_sf"/>
</dbReference>
<evidence type="ECO:0000256" key="2">
    <source>
        <dbReference type="ARBA" id="ARBA00022448"/>
    </source>
</evidence>
<keyword evidence="2" id="KW-0813">Transport</keyword>
<comment type="caution">
    <text evidence="8">The sequence shown here is derived from an EMBL/GenBank/DDBJ whole genome shotgun (WGS) entry which is preliminary data.</text>
</comment>
<evidence type="ECO:0000256" key="7">
    <source>
        <dbReference type="SAM" id="Phobius"/>
    </source>
</evidence>
<evidence type="ECO:0008006" key="9">
    <source>
        <dbReference type="Google" id="ProtNLM"/>
    </source>
</evidence>
<name>X1SL73_9ZZZZ</name>
<keyword evidence="3" id="KW-1003">Cell membrane</keyword>
<dbReference type="EMBL" id="BARW01021936">
    <property type="protein sequence ID" value="GAI93703.1"/>
    <property type="molecule type" value="Genomic_DNA"/>
</dbReference>
<evidence type="ECO:0000256" key="5">
    <source>
        <dbReference type="ARBA" id="ARBA00022989"/>
    </source>
</evidence>
<keyword evidence="4 7" id="KW-0812">Transmembrane</keyword>
<sequence length="83" mass="9627">MVKSYKKKKRYFIPLFLAAGIIIYTAFLVVPIFNSMILSFYSGTGMTPSEFIGFGNYIKLFTQFPFKERFFGAFGNTVKFFLM</sequence>
<proteinExistence type="predicted"/>
<accession>X1SL73</accession>
<reference evidence="8" key="1">
    <citation type="journal article" date="2014" name="Front. Microbiol.">
        <title>High frequency of phylogenetically diverse reductive dehalogenase-homologous genes in deep subseafloor sedimentary metagenomes.</title>
        <authorList>
            <person name="Kawai M."/>
            <person name="Futagami T."/>
            <person name="Toyoda A."/>
            <person name="Takaki Y."/>
            <person name="Nishi S."/>
            <person name="Hori S."/>
            <person name="Arai W."/>
            <person name="Tsubouchi T."/>
            <person name="Morono Y."/>
            <person name="Uchiyama I."/>
            <person name="Ito T."/>
            <person name="Fujiyama A."/>
            <person name="Inagaki F."/>
            <person name="Takami H."/>
        </authorList>
    </citation>
    <scope>NUCLEOTIDE SEQUENCE</scope>
    <source>
        <strain evidence="8">Expedition CK06-06</strain>
    </source>
</reference>
<comment type="subcellular location">
    <subcellularLocation>
        <location evidence="1">Cell membrane</location>
        <topology evidence="1">Multi-pass membrane protein</topology>
    </subcellularLocation>
</comment>
<protein>
    <recommendedName>
        <fullName evidence="9">ABC transmembrane type-1 domain-containing protein</fullName>
    </recommendedName>
</protein>
<dbReference type="Gene3D" id="1.10.3720.10">
    <property type="entry name" value="MetI-like"/>
    <property type="match status" value="1"/>
</dbReference>
<keyword evidence="6 7" id="KW-0472">Membrane</keyword>
<evidence type="ECO:0000313" key="8">
    <source>
        <dbReference type="EMBL" id="GAI93703.1"/>
    </source>
</evidence>
<dbReference type="PANTHER" id="PTHR43227">
    <property type="entry name" value="BLL4140 PROTEIN"/>
    <property type="match status" value="1"/>
</dbReference>
<dbReference type="SUPFAM" id="SSF161098">
    <property type="entry name" value="MetI-like"/>
    <property type="match status" value="1"/>
</dbReference>
<feature type="transmembrane region" description="Helical" evidence="7">
    <location>
        <begin position="12"/>
        <end position="33"/>
    </location>
</feature>
<dbReference type="InterPro" id="IPR050809">
    <property type="entry name" value="UgpAE/MalFG_permease"/>
</dbReference>
<keyword evidence="5 7" id="KW-1133">Transmembrane helix</keyword>
<dbReference type="PANTHER" id="PTHR43227:SF8">
    <property type="entry name" value="DIACETYLCHITOBIOSE UPTAKE SYSTEM PERMEASE PROTEIN DASB"/>
    <property type="match status" value="1"/>
</dbReference>
<gene>
    <name evidence="8" type="ORF">S12H4_36748</name>
</gene>